<organism evidence="1 2">
    <name type="scientific">Halogeometricum rufum</name>
    <dbReference type="NCBI Taxonomy" id="553469"/>
    <lineage>
        <taxon>Archaea</taxon>
        <taxon>Methanobacteriati</taxon>
        <taxon>Methanobacteriota</taxon>
        <taxon>Stenosarchaea group</taxon>
        <taxon>Halobacteria</taxon>
        <taxon>Halobacteriales</taxon>
        <taxon>Haloferacaceae</taxon>
        <taxon>Halogeometricum</taxon>
    </lineage>
</organism>
<dbReference type="EMBL" id="FOYT01000002">
    <property type="protein sequence ID" value="SFR53333.1"/>
    <property type="molecule type" value="Genomic_DNA"/>
</dbReference>
<protein>
    <submittedName>
        <fullName evidence="1">Uncharacterized protein</fullName>
    </submittedName>
</protein>
<dbReference type="OrthoDB" id="303994at2157"/>
<keyword evidence="2" id="KW-1185">Reference proteome</keyword>
<proteinExistence type="predicted"/>
<dbReference type="RefSeq" id="WP_089807235.1">
    <property type="nucleotide sequence ID" value="NZ_FOYT01000002.1"/>
</dbReference>
<dbReference type="Pfam" id="PF19866">
    <property type="entry name" value="DUF6339"/>
    <property type="match status" value="1"/>
</dbReference>
<dbReference type="AlphaFoldDB" id="A0A1I6HFR1"/>
<evidence type="ECO:0000313" key="1">
    <source>
        <dbReference type="EMBL" id="SFR53333.1"/>
    </source>
</evidence>
<dbReference type="InterPro" id="IPR045920">
    <property type="entry name" value="DUF6339"/>
</dbReference>
<reference evidence="2" key="1">
    <citation type="submission" date="2016-10" db="EMBL/GenBank/DDBJ databases">
        <authorList>
            <person name="Varghese N."/>
            <person name="Submissions S."/>
        </authorList>
    </citation>
    <scope>NUCLEOTIDE SEQUENCE [LARGE SCALE GENOMIC DNA]</scope>
    <source>
        <strain evidence="2">CGMCC 1.7736</strain>
    </source>
</reference>
<dbReference type="Proteomes" id="UP000198531">
    <property type="component" value="Unassembled WGS sequence"/>
</dbReference>
<dbReference type="STRING" id="553469.SAMN04487947_2020"/>
<evidence type="ECO:0000313" key="2">
    <source>
        <dbReference type="Proteomes" id="UP000198531"/>
    </source>
</evidence>
<name>A0A1I6HFR1_9EURY</name>
<sequence>MTQTTLTRVTPEAKRLLDDEAFLRGEEGREFLKDEELERYTQSTEYTADLNVLEDRLKAVMDEYGEYKGGMDAEAAVAVHEEIDLSRSAASDSGIWNDLAMRHYPWFVRHRWSYESETGMKKKFWTYGAALDSASSTFERLWWIAEMTHEDGGYENTRRVFQNRRFCFRVFDIQLGRYKPAALACLDVLYDDNEESFAVNDVIDETVQRLRRAGSTIPLEGRTRSELVDIVQSIRDDVESDRS</sequence>
<gene>
    <name evidence="1" type="ORF">SAMN04487947_2020</name>
</gene>
<accession>A0A1I6HFR1</accession>